<dbReference type="Pfam" id="PF01381">
    <property type="entry name" value="HTH_3"/>
    <property type="match status" value="2"/>
</dbReference>
<dbReference type="CDD" id="cd00093">
    <property type="entry name" value="HTH_XRE"/>
    <property type="match status" value="2"/>
</dbReference>
<feature type="domain" description="HTH cro/C1-type" evidence="2">
    <location>
        <begin position="6"/>
        <end position="60"/>
    </location>
</feature>
<organism evidence="3 4">
    <name type="scientific">Candidatus Onthousia excrementipullorum</name>
    <dbReference type="NCBI Taxonomy" id="2840884"/>
    <lineage>
        <taxon>Bacteria</taxon>
        <taxon>Bacillati</taxon>
        <taxon>Bacillota</taxon>
        <taxon>Bacilli</taxon>
        <taxon>Candidatus Onthousia</taxon>
    </lineage>
</organism>
<protein>
    <submittedName>
        <fullName evidence="3">Helix-turn-helix transcriptional regulator</fullName>
    </submittedName>
</protein>
<dbReference type="PROSITE" id="PS50943">
    <property type="entry name" value="HTH_CROC1"/>
    <property type="match status" value="2"/>
</dbReference>
<dbReference type="PANTHER" id="PTHR46558:SF12">
    <property type="entry name" value="DNA-BINDING PROTEIN"/>
    <property type="match status" value="1"/>
</dbReference>
<dbReference type="SUPFAM" id="SSF47413">
    <property type="entry name" value="lambda repressor-like DNA-binding domains"/>
    <property type="match status" value="2"/>
</dbReference>
<reference evidence="3" key="2">
    <citation type="journal article" date="2021" name="PeerJ">
        <title>Extensive microbial diversity within the chicken gut microbiome revealed by metagenomics and culture.</title>
        <authorList>
            <person name="Gilroy R."/>
            <person name="Ravi A."/>
            <person name="Getino M."/>
            <person name="Pursley I."/>
            <person name="Horton D.L."/>
            <person name="Alikhan N.F."/>
            <person name="Baker D."/>
            <person name="Gharbi K."/>
            <person name="Hall N."/>
            <person name="Watson M."/>
            <person name="Adriaenssens E.M."/>
            <person name="Foster-Nyarko E."/>
            <person name="Jarju S."/>
            <person name="Secka A."/>
            <person name="Antonio M."/>
            <person name="Oren A."/>
            <person name="Chaudhuri R.R."/>
            <person name="La Ragione R."/>
            <person name="Hildebrand F."/>
            <person name="Pallen M.J."/>
        </authorList>
    </citation>
    <scope>NUCLEOTIDE SEQUENCE</scope>
    <source>
        <strain evidence="3">CHK184-20233</strain>
    </source>
</reference>
<evidence type="ECO:0000313" key="4">
    <source>
        <dbReference type="Proteomes" id="UP000824232"/>
    </source>
</evidence>
<evidence type="ECO:0000256" key="1">
    <source>
        <dbReference type="ARBA" id="ARBA00023125"/>
    </source>
</evidence>
<name>A0A9D1DTF1_9FIRM</name>
<evidence type="ECO:0000313" key="3">
    <source>
        <dbReference type="EMBL" id="HIR58755.1"/>
    </source>
</evidence>
<feature type="domain" description="HTH cro/C1-type" evidence="2">
    <location>
        <begin position="85"/>
        <end position="139"/>
    </location>
</feature>
<dbReference type="GO" id="GO:0003677">
    <property type="term" value="F:DNA binding"/>
    <property type="evidence" value="ECO:0007669"/>
    <property type="project" value="UniProtKB-KW"/>
</dbReference>
<dbReference type="AlphaFoldDB" id="A0A9D1DTF1"/>
<dbReference type="EMBL" id="DVHC01000020">
    <property type="protein sequence ID" value="HIR58755.1"/>
    <property type="molecule type" value="Genomic_DNA"/>
</dbReference>
<dbReference type="Gene3D" id="1.10.260.40">
    <property type="entry name" value="lambda repressor-like DNA-binding domains"/>
    <property type="match status" value="2"/>
</dbReference>
<dbReference type="PANTHER" id="PTHR46558">
    <property type="entry name" value="TRACRIPTIONAL REGULATORY PROTEIN-RELATED-RELATED"/>
    <property type="match status" value="1"/>
</dbReference>
<dbReference type="InterPro" id="IPR010982">
    <property type="entry name" value="Lambda_DNA-bd_dom_sf"/>
</dbReference>
<keyword evidence="1" id="KW-0238">DNA-binding</keyword>
<dbReference type="Proteomes" id="UP000824232">
    <property type="component" value="Unassembled WGS sequence"/>
</dbReference>
<evidence type="ECO:0000259" key="2">
    <source>
        <dbReference type="PROSITE" id="PS50943"/>
    </source>
</evidence>
<proteinExistence type="predicted"/>
<gene>
    <name evidence="3" type="ORF">IAB38_01770</name>
</gene>
<dbReference type="SMART" id="SM00530">
    <property type="entry name" value="HTH_XRE"/>
    <property type="match status" value="2"/>
</dbReference>
<dbReference type="InterPro" id="IPR001387">
    <property type="entry name" value="Cro/C1-type_HTH"/>
</dbReference>
<comment type="caution">
    <text evidence="3">The sequence shown here is derived from an EMBL/GenBank/DDBJ whole genome shotgun (WGS) entry which is preliminary data.</text>
</comment>
<reference evidence="3" key="1">
    <citation type="submission" date="2020-10" db="EMBL/GenBank/DDBJ databases">
        <authorList>
            <person name="Gilroy R."/>
        </authorList>
    </citation>
    <scope>NUCLEOTIDE SEQUENCE</scope>
    <source>
        <strain evidence="3">CHK184-20233</strain>
    </source>
</reference>
<accession>A0A9D1DTF1</accession>
<sequence length="152" mass="18040">MQFGKIRDLREDHDLKQIDVAKILGVKRTTYAMWELGDVNFPIEKLVELARYFHTNVEYMLNLTSDKREIIYEKDISVEFIGNQLKRYRLKLKKTQREFAKVLNIRQSSYSYYEDGKTRIPTNKLVLLAMTYHIPINYICGGKRKENISVTL</sequence>